<comment type="caution">
    <text evidence="2">The sequence shown here is derived from an EMBL/GenBank/DDBJ whole genome shotgun (WGS) entry which is preliminary data.</text>
</comment>
<dbReference type="AlphaFoldDB" id="A0A843TG42"/>
<reference evidence="2" key="1">
    <citation type="submission" date="2017-07" db="EMBL/GenBank/DDBJ databases">
        <title>Taro Niue Genome Assembly and Annotation.</title>
        <authorList>
            <person name="Atibalentja N."/>
            <person name="Keating K."/>
            <person name="Fields C.J."/>
        </authorList>
    </citation>
    <scope>NUCLEOTIDE SEQUENCE</scope>
    <source>
        <strain evidence="2">Niue_2</strain>
        <tissue evidence="2">Leaf</tissue>
    </source>
</reference>
<gene>
    <name evidence="2" type="ORF">Taro_000794</name>
</gene>
<evidence type="ECO:0000256" key="1">
    <source>
        <dbReference type="SAM" id="MobiDB-lite"/>
    </source>
</evidence>
<evidence type="ECO:0000313" key="2">
    <source>
        <dbReference type="EMBL" id="MQL68554.1"/>
    </source>
</evidence>
<name>A0A843TG42_COLES</name>
<accession>A0A843TG42</accession>
<evidence type="ECO:0000313" key="3">
    <source>
        <dbReference type="Proteomes" id="UP000652761"/>
    </source>
</evidence>
<feature type="region of interest" description="Disordered" evidence="1">
    <location>
        <begin position="159"/>
        <end position="183"/>
    </location>
</feature>
<protein>
    <submittedName>
        <fullName evidence="2">Uncharacterized protein</fullName>
    </submittedName>
</protein>
<sequence>MSPSGRRHGLCRLPIASPQTQSDRRDIHDIPTVAFWLKDGDTGVCRLLRTAGLKPGHPSPSPLSRASPFPLSLSRPLGVPAFLGCLPRVEAAVLRRVSLCSCRGLVRAVRREEETTKPTRRPKRVRSSRGELSWLVWDAEDSLEFYPVQASQSFFSLPRSLRPRNRESSQQRQGARRAEEAGR</sequence>
<dbReference type="EMBL" id="NMUH01000016">
    <property type="protein sequence ID" value="MQL68554.1"/>
    <property type="molecule type" value="Genomic_DNA"/>
</dbReference>
<organism evidence="2 3">
    <name type="scientific">Colocasia esculenta</name>
    <name type="common">Wild taro</name>
    <name type="synonym">Arum esculentum</name>
    <dbReference type="NCBI Taxonomy" id="4460"/>
    <lineage>
        <taxon>Eukaryota</taxon>
        <taxon>Viridiplantae</taxon>
        <taxon>Streptophyta</taxon>
        <taxon>Embryophyta</taxon>
        <taxon>Tracheophyta</taxon>
        <taxon>Spermatophyta</taxon>
        <taxon>Magnoliopsida</taxon>
        <taxon>Liliopsida</taxon>
        <taxon>Araceae</taxon>
        <taxon>Aroideae</taxon>
        <taxon>Colocasieae</taxon>
        <taxon>Colocasia</taxon>
    </lineage>
</organism>
<keyword evidence="3" id="KW-1185">Reference proteome</keyword>
<proteinExistence type="predicted"/>
<dbReference type="Proteomes" id="UP000652761">
    <property type="component" value="Unassembled WGS sequence"/>
</dbReference>